<feature type="compositionally biased region" description="Gly residues" evidence="4">
    <location>
        <begin position="519"/>
        <end position="543"/>
    </location>
</feature>
<comment type="caution">
    <text evidence="6">The sequence shown here is derived from an EMBL/GenBank/DDBJ whole genome shotgun (WGS) entry which is preliminary data.</text>
</comment>
<evidence type="ECO:0000256" key="3">
    <source>
        <dbReference type="ARBA" id="ARBA00022691"/>
    </source>
</evidence>
<accession>A0AAD3DR67</accession>
<dbReference type="Pfam" id="PF09273">
    <property type="entry name" value="Rubis-subs-bind"/>
    <property type="match status" value="1"/>
</dbReference>
<dbReference type="GO" id="GO:0032259">
    <property type="term" value="P:methylation"/>
    <property type="evidence" value="ECO:0007669"/>
    <property type="project" value="UniProtKB-KW"/>
</dbReference>
<dbReference type="AlphaFoldDB" id="A0AAD3DR67"/>
<dbReference type="PROSITE" id="PS50280">
    <property type="entry name" value="SET"/>
    <property type="match status" value="1"/>
</dbReference>
<feature type="region of interest" description="Disordered" evidence="4">
    <location>
        <begin position="350"/>
        <end position="376"/>
    </location>
</feature>
<dbReference type="SUPFAM" id="SSF81822">
    <property type="entry name" value="RuBisCo LSMT C-terminal, substrate-binding domain"/>
    <property type="match status" value="1"/>
</dbReference>
<evidence type="ECO:0000313" key="7">
    <source>
        <dbReference type="Proteomes" id="UP001054857"/>
    </source>
</evidence>
<keyword evidence="7" id="KW-1185">Reference proteome</keyword>
<dbReference type="CDD" id="cd10527">
    <property type="entry name" value="SET_LSMT"/>
    <property type="match status" value="1"/>
</dbReference>
<proteinExistence type="predicted"/>
<sequence>MDFATWLRSRGGKVNQELDLFSVLESGDRGVVARRQIAEGELLLLLPITCALYIPTNEELAKNPAAFPPAVHYLREQHPGLSPFLATSLVLMSELARAATASSEGGAAAAGAAAGGGSEWAPYLATLPADCPDCLLYWSSEEKEELAGTAISESGPDPASDVFRRHVAPVLAARPDLWPGLTQQQQPAAAAGGKGVKAAAGGEDQGAGLRAFLRAAAMVQSRAFHLEAENWVSGAKEVVSELEGGGTQVFLLPGIDMINHSHNPVRRNARLDRLNVAQAAAAELLPGGEGAEGKEKGKGAAVEAYFVMRADKPIAAGEEVLHTYGNLSDAQLLQTYGFLDSQDDFRTTTTAAATGSSQEPAEEGKGKGKKGTKKQGKAAGKAGAAGADAGAAAGGGGYRNLYNAALVAWSAVEEVCSGLLRSMDQKPPASLQRAKRDFLAAAGVLQPAAPQDTQFVLLAREPLPDELTTAVQVLLMTKEEFQELKREYGSADAGTSAAAAAGAAGKKGQKASQAAAKSGKGGKGGAAASGSGKAEGAGAGGSGDAKLPKLSLGTALLEEDEDFAEMVCIATLQVLEASLDRYPTAAKEDVRMLRSADCTGRQRLAVRVRLGEKDVLQLAKKAVVELMRKLRDGPAAGKDKDADMEEKSDEEEEAEESEDSEEEGKKRRGGAESGGKRAAKKQRRGLGAAESEEGSGSDDEDSEDEEDEDEGEGSSDDEEDDGLLMGSDDSEKVGYGGEDFDDGIGEAHDRGKAHEAPKDD</sequence>
<feature type="region of interest" description="Disordered" evidence="4">
    <location>
        <begin position="633"/>
        <end position="760"/>
    </location>
</feature>
<evidence type="ECO:0000256" key="4">
    <source>
        <dbReference type="SAM" id="MobiDB-lite"/>
    </source>
</evidence>
<dbReference type="EMBL" id="BMAR01000009">
    <property type="protein sequence ID" value="GFR45203.1"/>
    <property type="molecule type" value="Genomic_DNA"/>
</dbReference>
<dbReference type="PANTHER" id="PTHR13271:SF145">
    <property type="entry name" value="SET DOMAIN-CONTAINING PROTEIN"/>
    <property type="match status" value="1"/>
</dbReference>
<feature type="compositionally biased region" description="Basic and acidic residues" evidence="4">
    <location>
        <begin position="745"/>
        <end position="760"/>
    </location>
</feature>
<keyword evidence="2" id="KW-0808">Transferase</keyword>
<feature type="domain" description="SET" evidence="5">
    <location>
        <begin position="16"/>
        <end position="325"/>
    </location>
</feature>
<dbReference type="GO" id="GO:0016279">
    <property type="term" value="F:protein-lysine N-methyltransferase activity"/>
    <property type="evidence" value="ECO:0007669"/>
    <property type="project" value="TreeGrafter"/>
</dbReference>
<dbReference type="PANTHER" id="PTHR13271">
    <property type="entry name" value="UNCHARACTERIZED PUTATIVE METHYLTRANSFERASE"/>
    <property type="match status" value="1"/>
</dbReference>
<feature type="compositionally biased region" description="Acidic residues" evidence="4">
    <location>
        <begin position="642"/>
        <end position="662"/>
    </location>
</feature>
<protein>
    <recommendedName>
        <fullName evidence="5">SET domain-containing protein</fullName>
    </recommendedName>
</protein>
<name>A0AAD3DR67_9CHLO</name>
<keyword evidence="3" id="KW-0949">S-adenosyl-L-methionine</keyword>
<feature type="compositionally biased region" description="Acidic residues" evidence="4">
    <location>
        <begin position="690"/>
        <end position="722"/>
    </location>
</feature>
<reference evidence="6 7" key="1">
    <citation type="journal article" date="2021" name="Sci. Rep.">
        <title>Genome sequencing of the multicellular alga Astrephomene provides insights into convergent evolution of germ-soma differentiation.</title>
        <authorList>
            <person name="Yamashita S."/>
            <person name="Yamamoto K."/>
            <person name="Matsuzaki R."/>
            <person name="Suzuki S."/>
            <person name="Yamaguchi H."/>
            <person name="Hirooka S."/>
            <person name="Minakuchi Y."/>
            <person name="Miyagishima S."/>
            <person name="Kawachi M."/>
            <person name="Toyoda A."/>
            <person name="Nozaki H."/>
        </authorList>
    </citation>
    <scope>NUCLEOTIDE SEQUENCE [LARGE SCALE GENOMIC DNA]</scope>
    <source>
        <strain evidence="6 7">NIES-4017</strain>
    </source>
</reference>
<dbReference type="Gene3D" id="3.90.1410.10">
    <property type="entry name" value="set domain protein methyltransferase, domain 1"/>
    <property type="match status" value="1"/>
</dbReference>
<dbReference type="InterPro" id="IPR050600">
    <property type="entry name" value="SETD3_SETD6_MTase"/>
</dbReference>
<dbReference type="InterPro" id="IPR046341">
    <property type="entry name" value="SET_dom_sf"/>
</dbReference>
<organism evidence="6 7">
    <name type="scientific">Astrephomene gubernaculifera</name>
    <dbReference type="NCBI Taxonomy" id="47775"/>
    <lineage>
        <taxon>Eukaryota</taxon>
        <taxon>Viridiplantae</taxon>
        <taxon>Chlorophyta</taxon>
        <taxon>core chlorophytes</taxon>
        <taxon>Chlorophyceae</taxon>
        <taxon>CS clade</taxon>
        <taxon>Chlamydomonadales</taxon>
        <taxon>Astrephomenaceae</taxon>
        <taxon>Astrephomene</taxon>
    </lineage>
</organism>
<dbReference type="InterPro" id="IPR015353">
    <property type="entry name" value="Rubisco_LSMT_subst-bd"/>
</dbReference>
<evidence type="ECO:0000313" key="6">
    <source>
        <dbReference type="EMBL" id="GFR45203.1"/>
    </source>
</evidence>
<evidence type="ECO:0000256" key="2">
    <source>
        <dbReference type="ARBA" id="ARBA00022679"/>
    </source>
</evidence>
<keyword evidence="1" id="KW-0489">Methyltransferase</keyword>
<dbReference type="Gene3D" id="3.90.1420.10">
    <property type="entry name" value="Rubisco LSMT, substrate-binding domain"/>
    <property type="match status" value="1"/>
</dbReference>
<dbReference type="Pfam" id="PF00856">
    <property type="entry name" value="SET"/>
    <property type="match status" value="1"/>
</dbReference>
<dbReference type="SUPFAM" id="SSF82199">
    <property type="entry name" value="SET domain"/>
    <property type="match status" value="1"/>
</dbReference>
<gene>
    <name evidence="6" type="ORF">Agub_g6597</name>
</gene>
<evidence type="ECO:0000256" key="1">
    <source>
        <dbReference type="ARBA" id="ARBA00022603"/>
    </source>
</evidence>
<feature type="compositionally biased region" description="Basic residues" evidence="4">
    <location>
        <begin position="367"/>
        <end position="376"/>
    </location>
</feature>
<feature type="region of interest" description="Disordered" evidence="4">
    <location>
        <begin position="514"/>
        <end position="544"/>
    </location>
</feature>
<dbReference type="InterPro" id="IPR036464">
    <property type="entry name" value="Rubisco_LSMT_subst-bd_sf"/>
</dbReference>
<evidence type="ECO:0000259" key="5">
    <source>
        <dbReference type="PROSITE" id="PS50280"/>
    </source>
</evidence>
<dbReference type="Proteomes" id="UP001054857">
    <property type="component" value="Unassembled WGS sequence"/>
</dbReference>
<dbReference type="InterPro" id="IPR001214">
    <property type="entry name" value="SET_dom"/>
</dbReference>